<gene>
    <name evidence="1" type="ORF">AVEN_246386_1</name>
</gene>
<sequence>MTRGLETLKDVSINRRHGIVEIILGISQMLVHVNCRKNYIRRGNHVSVSLPRGTNAKTPPQNEICQHETSVTKTTSSEVQDNAYVQFVFDNADHNTRNVDGHRFFHIMGGVQCMTPSSTVQTISCIPRPKIITTEKVVQKFGFIQILTHDCPKNHGLNR</sequence>
<evidence type="ECO:0000313" key="2">
    <source>
        <dbReference type="Proteomes" id="UP000499080"/>
    </source>
</evidence>
<dbReference type="EMBL" id="BGPR01015971">
    <property type="protein sequence ID" value="GBN71342.1"/>
    <property type="molecule type" value="Genomic_DNA"/>
</dbReference>
<keyword evidence="2" id="KW-1185">Reference proteome</keyword>
<name>A0A4Y2R6F4_ARAVE</name>
<evidence type="ECO:0000313" key="1">
    <source>
        <dbReference type="EMBL" id="GBN71342.1"/>
    </source>
</evidence>
<protein>
    <submittedName>
        <fullName evidence="1">Uncharacterized protein</fullName>
    </submittedName>
</protein>
<proteinExistence type="predicted"/>
<accession>A0A4Y2R6F4</accession>
<organism evidence="1 2">
    <name type="scientific">Araneus ventricosus</name>
    <name type="common">Orbweaver spider</name>
    <name type="synonym">Epeira ventricosa</name>
    <dbReference type="NCBI Taxonomy" id="182803"/>
    <lineage>
        <taxon>Eukaryota</taxon>
        <taxon>Metazoa</taxon>
        <taxon>Ecdysozoa</taxon>
        <taxon>Arthropoda</taxon>
        <taxon>Chelicerata</taxon>
        <taxon>Arachnida</taxon>
        <taxon>Araneae</taxon>
        <taxon>Araneomorphae</taxon>
        <taxon>Entelegynae</taxon>
        <taxon>Araneoidea</taxon>
        <taxon>Araneidae</taxon>
        <taxon>Araneus</taxon>
    </lineage>
</organism>
<comment type="caution">
    <text evidence="1">The sequence shown here is derived from an EMBL/GenBank/DDBJ whole genome shotgun (WGS) entry which is preliminary data.</text>
</comment>
<reference evidence="1 2" key="1">
    <citation type="journal article" date="2019" name="Sci. Rep.">
        <title>Orb-weaving spider Araneus ventricosus genome elucidates the spidroin gene catalogue.</title>
        <authorList>
            <person name="Kono N."/>
            <person name="Nakamura H."/>
            <person name="Ohtoshi R."/>
            <person name="Moran D.A.P."/>
            <person name="Shinohara A."/>
            <person name="Yoshida Y."/>
            <person name="Fujiwara M."/>
            <person name="Mori M."/>
            <person name="Tomita M."/>
            <person name="Arakawa K."/>
        </authorList>
    </citation>
    <scope>NUCLEOTIDE SEQUENCE [LARGE SCALE GENOMIC DNA]</scope>
</reference>
<dbReference type="AlphaFoldDB" id="A0A4Y2R6F4"/>
<dbReference type="Proteomes" id="UP000499080">
    <property type="component" value="Unassembled WGS sequence"/>
</dbReference>